<keyword evidence="1" id="KW-1133">Transmembrane helix</keyword>
<accession>A0ABR9B7F4</accession>
<dbReference type="Proteomes" id="UP000603602">
    <property type="component" value="Unassembled WGS sequence"/>
</dbReference>
<organism evidence="2 3">
    <name type="scientific">Thauera sedimentorum</name>
    <dbReference type="NCBI Taxonomy" id="2767595"/>
    <lineage>
        <taxon>Bacteria</taxon>
        <taxon>Pseudomonadati</taxon>
        <taxon>Pseudomonadota</taxon>
        <taxon>Betaproteobacteria</taxon>
        <taxon>Rhodocyclales</taxon>
        <taxon>Zoogloeaceae</taxon>
        <taxon>Thauera</taxon>
    </lineage>
</organism>
<feature type="transmembrane region" description="Helical" evidence="1">
    <location>
        <begin position="44"/>
        <end position="64"/>
    </location>
</feature>
<feature type="transmembrane region" description="Helical" evidence="1">
    <location>
        <begin position="12"/>
        <end position="32"/>
    </location>
</feature>
<proteinExistence type="predicted"/>
<evidence type="ECO:0000313" key="2">
    <source>
        <dbReference type="EMBL" id="MBD8502121.1"/>
    </source>
</evidence>
<dbReference type="EMBL" id="JACYTO010000001">
    <property type="protein sequence ID" value="MBD8502121.1"/>
    <property type="molecule type" value="Genomic_DNA"/>
</dbReference>
<evidence type="ECO:0000256" key="1">
    <source>
        <dbReference type="SAM" id="Phobius"/>
    </source>
</evidence>
<dbReference type="RefSeq" id="WP_187716918.1">
    <property type="nucleotide sequence ID" value="NZ_JACTAH010000001.1"/>
</dbReference>
<feature type="transmembrane region" description="Helical" evidence="1">
    <location>
        <begin position="119"/>
        <end position="140"/>
    </location>
</feature>
<sequence>MSEPQRPLSPTGRIVFGLLFVGFGIFPMLAAFDLGPLRQADINGPPWLAFAAGGVFVAAGLAVIAGPQRRLLNALLVLLVLAGMAALGNWIAFGAGERVCAGSFPLFGMHELSGLGCRIPFGMGALIVNAVLALFAVTSLQRALGGPPRLARLRRFTESLLLLSLAPVLLPVLLILFGRVGFGALRTRLRTGAWPRNEAFIARRQAAGSKRESGDAE</sequence>
<keyword evidence="3" id="KW-1185">Reference proteome</keyword>
<keyword evidence="1" id="KW-0812">Transmembrane</keyword>
<name>A0ABR9B7F4_9RHOO</name>
<dbReference type="InterPro" id="IPR017972">
    <property type="entry name" value="Cyt_P450_CS"/>
</dbReference>
<feature type="transmembrane region" description="Helical" evidence="1">
    <location>
        <begin position="71"/>
        <end position="93"/>
    </location>
</feature>
<comment type="caution">
    <text evidence="2">The sequence shown here is derived from an EMBL/GenBank/DDBJ whole genome shotgun (WGS) entry which is preliminary data.</text>
</comment>
<dbReference type="PROSITE" id="PS00086">
    <property type="entry name" value="CYTOCHROME_P450"/>
    <property type="match status" value="1"/>
</dbReference>
<protein>
    <submittedName>
        <fullName evidence="2">Uncharacterized protein</fullName>
    </submittedName>
</protein>
<gene>
    <name evidence="2" type="ORF">IFO67_04440</name>
</gene>
<keyword evidence="1" id="KW-0472">Membrane</keyword>
<evidence type="ECO:0000313" key="3">
    <source>
        <dbReference type="Proteomes" id="UP000603602"/>
    </source>
</evidence>
<feature type="transmembrane region" description="Helical" evidence="1">
    <location>
        <begin position="160"/>
        <end position="182"/>
    </location>
</feature>
<reference evidence="3" key="1">
    <citation type="submission" date="2023-07" db="EMBL/GenBank/DDBJ databases">
        <title>Thauera sp. CAU 1555 isolated from sand of Yaerae Beach.</title>
        <authorList>
            <person name="Kim W."/>
        </authorList>
    </citation>
    <scope>NUCLEOTIDE SEQUENCE [LARGE SCALE GENOMIC DNA]</scope>
    <source>
        <strain evidence="3">CAU 1555</strain>
    </source>
</reference>